<comment type="caution">
    <text evidence="1">The sequence shown here is derived from an EMBL/GenBank/DDBJ whole genome shotgun (WGS) entry which is preliminary data.</text>
</comment>
<evidence type="ECO:0000313" key="2">
    <source>
        <dbReference type="Proteomes" id="UP001283212"/>
    </source>
</evidence>
<reference evidence="1 2" key="1">
    <citation type="submission" date="2023-06" db="EMBL/GenBank/DDBJ databases">
        <title>Genome sequence of Methancorpusculaceae sp. Cs1.</title>
        <authorList>
            <person name="Protasov E."/>
            <person name="Platt K."/>
            <person name="Poehlein A."/>
            <person name="Daniel R."/>
            <person name="Brune A."/>
        </authorList>
    </citation>
    <scope>NUCLEOTIDE SEQUENCE [LARGE SCALE GENOMIC DNA]</scope>
    <source>
        <strain evidence="1 2">Cs1</strain>
    </source>
</reference>
<dbReference type="Proteomes" id="UP001283212">
    <property type="component" value="Unassembled WGS sequence"/>
</dbReference>
<name>A0AAE4MFK2_9EURY</name>
<protein>
    <submittedName>
        <fullName evidence="1">Uncharacterized protein</fullName>
    </submittedName>
</protein>
<gene>
    <name evidence="1" type="ORF">McpCs1_14250</name>
</gene>
<sequence length="57" mass="6106">MMFEITDALLCAILGILLAIYHQLGGIKMLQNCMIGSLNEVRGKLGLAPFRGGDVEG</sequence>
<accession>A0AAE4MFK2</accession>
<evidence type="ECO:0000313" key="1">
    <source>
        <dbReference type="EMBL" id="MDV0444037.1"/>
    </source>
</evidence>
<keyword evidence="2" id="KW-1185">Reference proteome</keyword>
<dbReference type="AlphaFoldDB" id="A0AAE4MFK2"/>
<dbReference type="RefSeq" id="WP_338096540.1">
    <property type="nucleotide sequence ID" value="NZ_JAWDKB010000005.1"/>
</dbReference>
<dbReference type="EMBL" id="JAWDKB010000005">
    <property type="protein sequence ID" value="MDV0444037.1"/>
    <property type="molecule type" value="Genomic_DNA"/>
</dbReference>
<organism evidence="1 2">
    <name type="scientific">Methanorbis rubei</name>
    <dbReference type="NCBI Taxonomy" id="3028300"/>
    <lineage>
        <taxon>Archaea</taxon>
        <taxon>Methanobacteriati</taxon>
        <taxon>Methanobacteriota</taxon>
        <taxon>Stenosarchaea group</taxon>
        <taxon>Methanomicrobia</taxon>
        <taxon>Methanomicrobiales</taxon>
        <taxon>Methanocorpusculaceae</taxon>
        <taxon>Methanorbis</taxon>
    </lineage>
</organism>
<proteinExistence type="predicted"/>